<proteinExistence type="predicted"/>
<sequence length="132" mass="14715">MPPKKFEPHPLYLPGFLWSLRPSSTLSSFNLDQVSTSFSSPFFNLHRIFTSSISLRLHSSLSLHIFLSSFNPHQISTSSSSLLLQSSSSLHFLPPSIPIPVSSFEKKRAATRLSPMILTLPHLSLRIITGIN</sequence>
<dbReference type="AlphaFoldDB" id="A0AAV4V8N2"/>
<gene>
    <name evidence="1" type="ORF">CEXT_791721</name>
</gene>
<dbReference type="Proteomes" id="UP001054945">
    <property type="component" value="Unassembled WGS sequence"/>
</dbReference>
<keyword evidence="2" id="KW-1185">Reference proteome</keyword>
<comment type="caution">
    <text evidence="1">The sequence shown here is derived from an EMBL/GenBank/DDBJ whole genome shotgun (WGS) entry which is preliminary data.</text>
</comment>
<protein>
    <submittedName>
        <fullName evidence="1">Uncharacterized protein</fullName>
    </submittedName>
</protein>
<organism evidence="1 2">
    <name type="scientific">Caerostris extrusa</name>
    <name type="common">Bark spider</name>
    <name type="synonym">Caerostris bankana</name>
    <dbReference type="NCBI Taxonomy" id="172846"/>
    <lineage>
        <taxon>Eukaryota</taxon>
        <taxon>Metazoa</taxon>
        <taxon>Ecdysozoa</taxon>
        <taxon>Arthropoda</taxon>
        <taxon>Chelicerata</taxon>
        <taxon>Arachnida</taxon>
        <taxon>Araneae</taxon>
        <taxon>Araneomorphae</taxon>
        <taxon>Entelegynae</taxon>
        <taxon>Araneoidea</taxon>
        <taxon>Araneidae</taxon>
        <taxon>Caerostris</taxon>
    </lineage>
</organism>
<evidence type="ECO:0000313" key="1">
    <source>
        <dbReference type="EMBL" id="GIY66398.1"/>
    </source>
</evidence>
<name>A0AAV4V8N2_CAEEX</name>
<dbReference type="EMBL" id="BPLR01014113">
    <property type="protein sequence ID" value="GIY66398.1"/>
    <property type="molecule type" value="Genomic_DNA"/>
</dbReference>
<reference evidence="1 2" key="1">
    <citation type="submission" date="2021-06" db="EMBL/GenBank/DDBJ databases">
        <title>Caerostris extrusa draft genome.</title>
        <authorList>
            <person name="Kono N."/>
            <person name="Arakawa K."/>
        </authorList>
    </citation>
    <scope>NUCLEOTIDE SEQUENCE [LARGE SCALE GENOMIC DNA]</scope>
</reference>
<accession>A0AAV4V8N2</accession>
<evidence type="ECO:0000313" key="2">
    <source>
        <dbReference type="Proteomes" id="UP001054945"/>
    </source>
</evidence>